<evidence type="ECO:0000313" key="3">
    <source>
        <dbReference type="EMBL" id="OGM08591.1"/>
    </source>
</evidence>
<dbReference type="AlphaFoldDB" id="A0A1F7X0U7"/>
<evidence type="ECO:0000259" key="2">
    <source>
        <dbReference type="Pfam" id="PF13505"/>
    </source>
</evidence>
<name>A0A1F7X0U7_9BACT</name>
<dbReference type="InterPro" id="IPR011250">
    <property type="entry name" value="OMP/PagP_B-barrel"/>
</dbReference>
<sequence length="204" mass="22066">MNHLTLKDMKIKSMLFIICFIGQSFIISAQQYAIDKKATIISGSGSLMSQGGDLFEDTDGNNATIVTITPTINHFITKNFFIGGGLEISVESQGNYSSNAIGIGPQIGYVFGAPHSTALPFLDLGIRYYKMNIDYGASDDYQFSGSNISLGFGVIIPVKTHIGLFFEGGYHMMDLKDKDNDDSYSGNILSIGIGIAGLLFNSEK</sequence>
<protein>
    <recommendedName>
        <fullName evidence="2">Outer membrane protein beta-barrel domain-containing protein</fullName>
    </recommendedName>
</protein>
<evidence type="ECO:0000256" key="1">
    <source>
        <dbReference type="ARBA" id="ARBA00022729"/>
    </source>
</evidence>
<reference evidence="3 4" key="1">
    <citation type="journal article" date="2016" name="Nat. Commun.">
        <title>Thousands of microbial genomes shed light on interconnected biogeochemical processes in an aquifer system.</title>
        <authorList>
            <person name="Anantharaman K."/>
            <person name="Brown C.T."/>
            <person name="Hug L.A."/>
            <person name="Sharon I."/>
            <person name="Castelle C.J."/>
            <person name="Probst A.J."/>
            <person name="Thomas B.C."/>
            <person name="Singh A."/>
            <person name="Wilkins M.J."/>
            <person name="Karaoz U."/>
            <person name="Brodie E.L."/>
            <person name="Williams K.H."/>
            <person name="Hubbard S.S."/>
            <person name="Banfield J.F."/>
        </authorList>
    </citation>
    <scope>NUCLEOTIDE SEQUENCE [LARGE SCALE GENOMIC DNA]</scope>
</reference>
<dbReference type="EMBL" id="MGFQ01000040">
    <property type="protein sequence ID" value="OGM08591.1"/>
    <property type="molecule type" value="Genomic_DNA"/>
</dbReference>
<gene>
    <name evidence="3" type="ORF">A2Z67_06430</name>
</gene>
<dbReference type="Gene3D" id="2.40.160.20">
    <property type="match status" value="1"/>
</dbReference>
<proteinExistence type="predicted"/>
<dbReference type="InterPro" id="IPR027385">
    <property type="entry name" value="Beta-barrel_OMP"/>
</dbReference>
<dbReference type="SUPFAM" id="SSF56925">
    <property type="entry name" value="OMPA-like"/>
    <property type="match status" value="1"/>
</dbReference>
<dbReference type="Proteomes" id="UP000176939">
    <property type="component" value="Unassembled WGS sequence"/>
</dbReference>
<evidence type="ECO:0000313" key="4">
    <source>
        <dbReference type="Proteomes" id="UP000176939"/>
    </source>
</evidence>
<comment type="caution">
    <text evidence="3">The sequence shown here is derived from an EMBL/GenBank/DDBJ whole genome shotgun (WGS) entry which is preliminary data.</text>
</comment>
<keyword evidence="1" id="KW-0732">Signal</keyword>
<feature type="domain" description="Outer membrane protein beta-barrel" evidence="2">
    <location>
        <begin position="43"/>
        <end position="194"/>
    </location>
</feature>
<organism evidence="3 4">
    <name type="scientific">Candidatus Woesebacteria bacterium RBG_13_36_22</name>
    <dbReference type="NCBI Taxonomy" id="1802478"/>
    <lineage>
        <taxon>Bacteria</taxon>
        <taxon>Candidatus Woeseibacteriota</taxon>
    </lineage>
</organism>
<dbReference type="Pfam" id="PF13505">
    <property type="entry name" value="OMP_b-brl"/>
    <property type="match status" value="1"/>
</dbReference>
<accession>A0A1F7X0U7</accession>